<keyword evidence="1" id="KW-0472">Membrane</keyword>
<dbReference type="EMBL" id="BMKB01000003">
    <property type="protein sequence ID" value="GGA51701.1"/>
    <property type="molecule type" value="Genomic_DNA"/>
</dbReference>
<evidence type="ECO:0000313" key="2">
    <source>
        <dbReference type="EMBL" id="GGA51701.1"/>
    </source>
</evidence>
<evidence type="ECO:0000313" key="3">
    <source>
        <dbReference type="Proteomes" id="UP000596977"/>
    </source>
</evidence>
<dbReference type="RefSeq" id="WP_206513452.1">
    <property type="nucleotide sequence ID" value="NZ_BMKB01000003.1"/>
</dbReference>
<feature type="transmembrane region" description="Helical" evidence="1">
    <location>
        <begin position="70"/>
        <end position="89"/>
    </location>
</feature>
<feature type="transmembrane region" description="Helical" evidence="1">
    <location>
        <begin position="6"/>
        <end position="27"/>
    </location>
</feature>
<accession>A0A916VYA4</accession>
<gene>
    <name evidence="2" type="ORF">GCM10011499_22200</name>
</gene>
<evidence type="ECO:0000256" key="1">
    <source>
        <dbReference type="SAM" id="Phobius"/>
    </source>
</evidence>
<keyword evidence="1" id="KW-1133">Transmembrane helix</keyword>
<organism evidence="2 3">
    <name type="scientific">Pelagibacterium lentulum</name>
    <dbReference type="NCBI Taxonomy" id="2029865"/>
    <lineage>
        <taxon>Bacteria</taxon>
        <taxon>Pseudomonadati</taxon>
        <taxon>Pseudomonadota</taxon>
        <taxon>Alphaproteobacteria</taxon>
        <taxon>Hyphomicrobiales</taxon>
        <taxon>Devosiaceae</taxon>
        <taxon>Pelagibacterium</taxon>
    </lineage>
</organism>
<proteinExistence type="predicted"/>
<dbReference type="AlphaFoldDB" id="A0A916VYA4"/>
<feature type="transmembrane region" description="Helical" evidence="1">
    <location>
        <begin position="34"/>
        <end position="58"/>
    </location>
</feature>
<sequence>MQIFFGIAYLVVGLVQLFAIMDGISAITSITGFFAFMIALFVTYIPLLGAGLGVYGAITVWDWPLLQASLLFFWYVPVFLILAIADGIFSRRTY</sequence>
<keyword evidence="3" id="KW-1185">Reference proteome</keyword>
<protein>
    <submittedName>
        <fullName evidence="2">Uncharacterized protein</fullName>
    </submittedName>
</protein>
<keyword evidence="1" id="KW-0812">Transmembrane</keyword>
<comment type="caution">
    <text evidence="2">The sequence shown here is derived from an EMBL/GenBank/DDBJ whole genome shotgun (WGS) entry which is preliminary data.</text>
</comment>
<name>A0A916VYA4_9HYPH</name>
<reference evidence="2 3" key="1">
    <citation type="journal article" date="2014" name="Int. J. Syst. Evol. Microbiol.">
        <title>Complete genome sequence of Corynebacterium casei LMG S-19264T (=DSM 44701T), isolated from a smear-ripened cheese.</title>
        <authorList>
            <consortium name="US DOE Joint Genome Institute (JGI-PGF)"/>
            <person name="Walter F."/>
            <person name="Albersmeier A."/>
            <person name="Kalinowski J."/>
            <person name="Ruckert C."/>
        </authorList>
    </citation>
    <scope>NUCLEOTIDE SEQUENCE [LARGE SCALE GENOMIC DNA]</scope>
    <source>
        <strain evidence="2 3">CGMCC 1.15896</strain>
    </source>
</reference>
<dbReference type="Proteomes" id="UP000596977">
    <property type="component" value="Unassembled WGS sequence"/>
</dbReference>